<comment type="subcellular location">
    <subcellularLocation>
        <location evidence="1">Membrane</location>
    </subcellularLocation>
</comment>
<comment type="similarity">
    <text evidence="2">Belongs to the TMEM14 family.</text>
</comment>
<dbReference type="GO" id="GO:0070453">
    <property type="term" value="P:regulation of heme biosynthetic process"/>
    <property type="evidence" value="ECO:0007669"/>
    <property type="project" value="TreeGrafter"/>
</dbReference>
<dbReference type="AlphaFoldDB" id="A0A835CS25"/>
<sequence length="110" mass="11344">MPIDYASFGYAAAVAGGGIMGYVKSKSIPSLAAGVLFGSVLGYGAYQTTQDPKNCYVLLGTSATLGGMMGYRYYSTGKIMPAGVIAALSAVMLVRTVVRAFTVPVAIKTE</sequence>
<keyword evidence="4 6" id="KW-1133">Transmembrane helix</keyword>
<dbReference type="PANTHER" id="PTHR12668:SF43">
    <property type="entry name" value="TRANSMEMBRANE PROTEIN 14 HOMOLOG"/>
    <property type="match status" value="1"/>
</dbReference>
<feature type="transmembrane region" description="Helical" evidence="6">
    <location>
        <begin position="55"/>
        <end position="73"/>
    </location>
</feature>
<organism evidence="7 8">
    <name type="scientific">Aphidius gifuensis</name>
    <name type="common">Parasitoid wasp</name>
    <dbReference type="NCBI Taxonomy" id="684658"/>
    <lineage>
        <taxon>Eukaryota</taxon>
        <taxon>Metazoa</taxon>
        <taxon>Ecdysozoa</taxon>
        <taxon>Arthropoda</taxon>
        <taxon>Hexapoda</taxon>
        <taxon>Insecta</taxon>
        <taxon>Pterygota</taxon>
        <taxon>Neoptera</taxon>
        <taxon>Endopterygota</taxon>
        <taxon>Hymenoptera</taxon>
        <taxon>Apocrita</taxon>
        <taxon>Ichneumonoidea</taxon>
        <taxon>Braconidae</taxon>
        <taxon>Aphidiinae</taxon>
        <taxon>Aphidius</taxon>
    </lineage>
</organism>
<evidence type="ECO:0000256" key="3">
    <source>
        <dbReference type="ARBA" id="ARBA00022692"/>
    </source>
</evidence>
<accession>A0A835CS25</accession>
<evidence type="ECO:0000256" key="6">
    <source>
        <dbReference type="SAM" id="Phobius"/>
    </source>
</evidence>
<evidence type="ECO:0000256" key="4">
    <source>
        <dbReference type="ARBA" id="ARBA00022989"/>
    </source>
</evidence>
<keyword evidence="8" id="KW-1185">Reference proteome</keyword>
<keyword evidence="3 6" id="KW-0812">Transmembrane</keyword>
<name>A0A835CS25_APHGI</name>
<evidence type="ECO:0000256" key="2">
    <source>
        <dbReference type="ARBA" id="ARBA00007590"/>
    </source>
</evidence>
<proteinExistence type="inferred from homology"/>
<dbReference type="InterPro" id="IPR044890">
    <property type="entry name" value="TMEM14_sf"/>
</dbReference>
<keyword evidence="5 6" id="KW-0472">Membrane</keyword>
<evidence type="ECO:0000313" key="8">
    <source>
        <dbReference type="Proteomes" id="UP000639338"/>
    </source>
</evidence>
<reference evidence="7 8" key="1">
    <citation type="submission" date="2020-08" db="EMBL/GenBank/DDBJ databases">
        <title>Aphidius gifuensis genome sequencing and assembly.</title>
        <authorList>
            <person name="Du Z."/>
        </authorList>
    </citation>
    <scope>NUCLEOTIDE SEQUENCE [LARGE SCALE GENOMIC DNA]</scope>
    <source>
        <strain evidence="7">YNYX2018</strain>
        <tissue evidence="7">Adults</tissue>
    </source>
</reference>
<dbReference type="Pfam" id="PF03647">
    <property type="entry name" value="Tmemb_14"/>
    <property type="match status" value="1"/>
</dbReference>
<evidence type="ECO:0000256" key="1">
    <source>
        <dbReference type="ARBA" id="ARBA00004370"/>
    </source>
</evidence>
<dbReference type="Proteomes" id="UP000639338">
    <property type="component" value="Unassembled WGS sequence"/>
</dbReference>
<feature type="transmembrane region" description="Helical" evidence="6">
    <location>
        <begin position="79"/>
        <end position="98"/>
    </location>
</feature>
<dbReference type="InterPro" id="IPR005349">
    <property type="entry name" value="TMEM14"/>
</dbReference>
<dbReference type="EMBL" id="JACMRX010000003">
    <property type="protein sequence ID" value="KAF7993902.1"/>
    <property type="molecule type" value="Genomic_DNA"/>
</dbReference>
<evidence type="ECO:0008006" key="9">
    <source>
        <dbReference type="Google" id="ProtNLM"/>
    </source>
</evidence>
<evidence type="ECO:0000313" key="7">
    <source>
        <dbReference type="EMBL" id="KAF7993902.1"/>
    </source>
</evidence>
<gene>
    <name evidence="7" type="ORF">HCN44_011171</name>
</gene>
<dbReference type="GO" id="GO:0031966">
    <property type="term" value="C:mitochondrial membrane"/>
    <property type="evidence" value="ECO:0007669"/>
    <property type="project" value="TreeGrafter"/>
</dbReference>
<protein>
    <recommendedName>
        <fullName evidence="9">Transmembrane protein 14C</fullName>
    </recommendedName>
</protein>
<dbReference type="Gene3D" id="1.10.10.1740">
    <property type="entry name" value="Transmembrane protein 14-like"/>
    <property type="match status" value="1"/>
</dbReference>
<comment type="caution">
    <text evidence="7">The sequence shown here is derived from an EMBL/GenBank/DDBJ whole genome shotgun (WGS) entry which is preliminary data.</text>
</comment>
<dbReference type="PANTHER" id="PTHR12668">
    <property type="entry name" value="TRANSMEMBRANE PROTEIN 14, 15"/>
    <property type="match status" value="1"/>
</dbReference>
<dbReference type="OrthoDB" id="5620at2759"/>
<feature type="transmembrane region" description="Helical" evidence="6">
    <location>
        <begin position="28"/>
        <end position="46"/>
    </location>
</feature>
<evidence type="ECO:0000256" key="5">
    <source>
        <dbReference type="ARBA" id="ARBA00023136"/>
    </source>
</evidence>